<organism evidence="2 3">
    <name type="scientific">Actinomyces bouchesdurhonensis</name>
    <dbReference type="NCBI Taxonomy" id="1852361"/>
    <lineage>
        <taxon>Bacteria</taxon>
        <taxon>Bacillati</taxon>
        <taxon>Actinomycetota</taxon>
        <taxon>Actinomycetes</taxon>
        <taxon>Actinomycetales</taxon>
        <taxon>Actinomycetaceae</taxon>
        <taxon>Actinomyces</taxon>
    </lineage>
</organism>
<feature type="domain" description="WsaF N-terminal" evidence="1">
    <location>
        <begin position="165"/>
        <end position="214"/>
    </location>
</feature>
<dbReference type="EMBL" id="JABZGF010000021">
    <property type="protein sequence ID" value="MBF0965883.1"/>
    <property type="molecule type" value="Genomic_DNA"/>
</dbReference>
<accession>A0A929RN17</accession>
<evidence type="ECO:0000259" key="1">
    <source>
        <dbReference type="Pfam" id="PF21374"/>
    </source>
</evidence>
<feature type="non-terminal residue" evidence="2">
    <location>
        <position position="246"/>
    </location>
</feature>
<reference evidence="2" key="1">
    <citation type="submission" date="2020-04" db="EMBL/GenBank/DDBJ databases">
        <title>Deep metagenomics examines the oral microbiome during advanced dental caries in children, revealing novel taxa and co-occurrences with host molecules.</title>
        <authorList>
            <person name="Baker J.L."/>
            <person name="Morton J.T."/>
            <person name="Dinis M."/>
            <person name="Alvarez R."/>
            <person name="Tran N.C."/>
            <person name="Knight R."/>
            <person name="Edlund A."/>
        </authorList>
    </citation>
    <scope>NUCLEOTIDE SEQUENCE</scope>
    <source>
        <strain evidence="2">JCVI_30_bin.13</strain>
    </source>
</reference>
<proteinExistence type="predicted"/>
<gene>
    <name evidence="2" type="ORF">HXK09_01710</name>
</gene>
<dbReference type="Gene3D" id="3.40.50.11090">
    <property type="match status" value="1"/>
</dbReference>
<comment type="caution">
    <text evidence="2">The sequence shown here is derived from an EMBL/GenBank/DDBJ whole genome shotgun (WGS) entry which is preliminary data.</text>
</comment>
<evidence type="ECO:0000313" key="2">
    <source>
        <dbReference type="EMBL" id="MBF0965883.1"/>
    </source>
</evidence>
<dbReference type="Pfam" id="PF21374">
    <property type="entry name" value="WsaF_N"/>
    <property type="match status" value="1"/>
</dbReference>
<dbReference type="InterPro" id="IPR048510">
    <property type="entry name" value="WsaF_N"/>
</dbReference>
<sequence length="246" mass="27723">MTQTNPLVRKFAKGASYFKRYGGRMTVARLLQGMGNKIANSAKGKGKGQYPLGMLVKFSDAAAVDWVSEPHWKKNPRSLGSGPYVTAWIMSPPGESSGGHQNIFRFLSYLEAAGHQVKIFLYWSQSIPVDAERVRDMVERSNNYPSLKASFALYDPAVGVGDDVDAIFATGWETAYPAYLDRSNARRFYFVQDFEPSFYPVGSENQLAENTYRFGFEAFTAGKWLARKLHKEYGMRTHPFDFAAEF</sequence>
<protein>
    <submittedName>
        <fullName evidence="2">Glycosyltransferase family 1 protein</fullName>
    </submittedName>
</protein>
<dbReference type="Proteomes" id="UP000759246">
    <property type="component" value="Unassembled WGS sequence"/>
</dbReference>
<evidence type="ECO:0000313" key="3">
    <source>
        <dbReference type="Proteomes" id="UP000759246"/>
    </source>
</evidence>
<name>A0A929RN17_9ACTO</name>
<dbReference type="AlphaFoldDB" id="A0A929RN17"/>
<dbReference type="GO" id="GO:0030247">
    <property type="term" value="F:polysaccharide binding"/>
    <property type="evidence" value="ECO:0007669"/>
    <property type="project" value="InterPro"/>
</dbReference>